<protein>
    <submittedName>
        <fullName evidence="1">Uncharacterized protein</fullName>
    </submittedName>
</protein>
<dbReference type="AlphaFoldDB" id="A0A1Q9HR15"/>
<organism evidence="1 2">
    <name type="scientific">Vibrio panuliri</name>
    <dbReference type="NCBI Taxonomy" id="1381081"/>
    <lineage>
        <taxon>Bacteria</taxon>
        <taxon>Pseudomonadati</taxon>
        <taxon>Pseudomonadota</taxon>
        <taxon>Gammaproteobacteria</taxon>
        <taxon>Vibrionales</taxon>
        <taxon>Vibrionaceae</taxon>
        <taxon>Vibrio</taxon>
    </lineage>
</organism>
<dbReference type="EMBL" id="MJMJ01000001">
    <property type="protein sequence ID" value="OLQ93276.1"/>
    <property type="molecule type" value="Genomic_DNA"/>
</dbReference>
<dbReference type="Proteomes" id="UP000186313">
    <property type="component" value="Unassembled WGS sequence"/>
</dbReference>
<gene>
    <name evidence="1" type="ORF">BIY22_01950</name>
</gene>
<evidence type="ECO:0000313" key="2">
    <source>
        <dbReference type="Proteomes" id="UP000186313"/>
    </source>
</evidence>
<sequence length="141" mass="15464">MSTPIKIVLVALTALAGFYAQDIWSYLNPAPTISLQEHCLLSTQPCERDKVVAVISQDTTQPLLPFTIDVSWPHSNAQSLSLNLQGYEMDMGLARFALAQNGSGHYQSEILLPACTMESMTWVGQLSDGQHSVNVAIRMAR</sequence>
<name>A0A1Q9HR15_9VIBR</name>
<comment type="caution">
    <text evidence="1">The sequence shown here is derived from an EMBL/GenBank/DDBJ whole genome shotgun (WGS) entry which is preliminary data.</text>
</comment>
<evidence type="ECO:0000313" key="1">
    <source>
        <dbReference type="EMBL" id="OLQ93276.1"/>
    </source>
</evidence>
<dbReference type="OrthoDB" id="5917490at2"/>
<dbReference type="RefSeq" id="WP_075705915.1">
    <property type="nucleotide sequence ID" value="NZ_MJMJ01000001.1"/>
</dbReference>
<dbReference type="STRING" id="1381081.BIY22_01950"/>
<reference evidence="1 2" key="1">
    <citation type="submission" date="2016-09" db="EMBL/GenBank/DDBJ databases">
        <title>Genomic Taxonomy of the Vibrionaceae.</title>
        <authorList>
            <person name="Gonzalez-Castillo A."/>
            <person name="Gomez-Gil B."/>
            <person name="Enciso-Ibarra K."/>
        </authorList>
    </citation>
    <scope>NUCLEOTIDE SEQUENCE [LARGE SCALE GENOMIC DNA]</scope>
    <source>
        <strain evidence="1 2">CAIM 703</strain>
    </source>
</reference>
<proteinExistence type="predicted"/>
<accession>A0A1Q9HR15</accession>